<dbReference type="GO" id="GO:0003677">
    <property type="term" value="F:DNA binding"/>
    <property type="evidence" value="ECO:0007669"/>
    <property type="project" value="InterPro"/>
</dbReference>
<evidence type="ECO:0000313" key="4">
    <source>
        <dbReference type="Proteomes" id="UP000245119"/>
    </source>
</evidence>
<feature type="compositionally biased region" description="Polar residues" evidence="1">
    <location>
        <begin position="100"/>
        <end position="110"/>
    </location>
</feature>
<keyword evidence="4" id="KW-1185">Reference proteome</keyword>
<protein>
    <recommendedName>
        <fullName evidence="2">Orange domain-containing protein</fullName>
    </recommendedName>
</protein>
<evidence type="ECO:0000313" key="3">
    <source>
        <dbReference type="EMBL" id="PVD36692.1"/>
    </source>
</evidence>
<comment type="caution">
    <text evidence="3">The sequence shown here is derived from an EMBL/GenBank/DDBJ whole genome shotgun (WGS) entry which is preliminary data.</text>
</comment>
<proteinExistence type="predicted"/>
<gene>
    <name evidence="3" type="ORF">C0Q70_03678</name>
</gene>
<dbReference type="InterPro" id="IPR003650">
    <property type="entry name" value="Orange_dom"/>
</dbReference>
<feature type="region of interest" description="Disordered" evidence="1">
    <location>
        <begin position="278"/>
        <end position="333"/>
    </location>
</feature>
<sequence>MFQDGQNVEATTVQKATILEATVRYIKTIQRSHGGGHHTQPADVRQQYQHGFSTAIDRIEHYLAKEDGMSDALRLVLKQHLEKMRRDLLGPADSPWNAGPDSSFSTTSNVGAEPAQSIPQLQPLQQQQQPGYPWYPCSDGPFSGAHGSMLDTRLSPIHHQPYVCPTGSPLCAGNSWAAPGRVPAVHPSQNYHSPTWSNVTSAAQLQYTSTPQTPIPVMYPVSVDTRVGSFNPQDSGYGSPSVAISPFYGVDAGAPAFPPASSPCSLGGVLNLSKRRRLDHSSPVPAHSTSSARDEHPTSAGGDCTSSGLAAAAGKMSSSATPSGRRRDDNDINSKVVDMCANSVSPEDVEIAQIMGKVDDPDRDCLPCSSMFVAPELPAAWVSPPADKASRSNSAAAPAFSSPLLSAAEKASDPHKLAASADEGRPASYRSAQISMLAWTKLARNMELRTGILPTYGKHDLEGKSVDG</sequence>
<organism evidence="3 4">
    <name type="scientific">Pomacea canaliculata</name>
    <name type="common">Golden apple snail</name>
    <dbReference type="NCBI Taxonomy" id="400727"/>
    <lineage>
        <taxon>Eukaryota</taxon>
        <taxon>Metazoa</taxon>
        <taxon>Spiralia</taxon>
        <taxon>Lophotrochozoa</taxon>
        <taxon>Mollusca</taxon>
        <taxon>Gastropoda</taxon>
        <taxon>Caenogastropoda</taxon>
        <taxon>Architaenioglossa</taxon>
        <taxon>Ampullarioidea</taxon>
        <taxon>Ampullariidae</taxon>
        <taxon>Pomacea</taxon>
    </lineage>
</organism>
<evidence type="ECO:0000259" key="2">
    <source>
        <dbReference type="PROSITE" id="PS51054"/>
    </source>
</evidence>
<dbReference type="AlphaFoldDB" id="A0A2T7PTE2"/>
<reference evidence="3 4" key="1">
    <citation type="submission" date="2018-04" db="EMBL/GenBank/DDBJ databases">
        <title>The genome of golden apple snail Pomacea canaliculata provides insight into stress tolerance and invasive adaptation.</title>
        <authorList>
            <person name="Liu C."/>
            <person name="Liu B."/>
            <person name="Ren Y."/>
            <person name="Zhang Y."/>
            <person name="Wang H."/>
            <person name="Li S."/>
            <person name="Jiang F."/>
            <person name="Yin L."/>
            <person name="Zhang G."/>
            <person name="Qian W."/>
            <person name="Fan W."/>
        </authorList>
    </citation>
    <scope>NUCLEOTIDE SEQUENCE [LARGE SCALE GENOMIC DNA]</scope>
    <source>
        <strain evidence="3">SZHN2017</strain>
        <tissue evidence="3">Muscle</tissue>
    </source>
</reference>
<accession>A0A2T7PTE2</accession>
<dbReference type="Proteomes" id="UP000245119">
    <property type="component" value="Linkage Group LG2"/>
</dbReference>
<feature type="domain" description="Orange" evidence="2">
    <location>
        <begin position="48"/>
        <end position="81"/>
    </location>
</feature>
<name>A0A2T7PTE2_POMCA</name>
<feature type="region of interest" description="Disordered" evidence="1">
    <location>
        <begin position="90"/>
        <end position="115"/>
    </location>
</feature>
<dbReference type="GO" id="GO:0006355">
    <property type="term" value="P:regulation of DNA-templated transcription"/>
    <property type="evidence" value="ECO:0007669"/>
    <property type="project" value="InterPro"/>
</dbReference>
<dbReference type="PROSITE" id="PS51054">
    <property type="entry name" value="ORANGE"/>
    <property type="match status" value="1"/>
</dbReference>
<evidence type="ECO:0000256" key="1">
    <source>
        <dbReference type="SAM" id="MobiDB-lite"/>
    </source>
</evidence>
<dbReference type="EMBL" id="PZQS01000002">
    <property type="protein sequence ID" value="PVD36692.1"/>
    <property type="molecule type" value="Genomic_DNA"/>
</dbReference>